<dbReference type="InterPro" id="IPR001563">
    <property type="entry name" value="Peptidase_S10"/>
</dbReference>
<dbReference type="InterPro" id="IPR029058">
    <property type="entry name" value="AB_hydrolase_fold"/>
</dbReference>
<gene>
    <name evidence="2" type="ORF">LSAT_V11C300141280</name>
</gene>
<dbReference type="EMBL" id="NBSK02000003">
    <property type="protein sequence ID" value="KAJ0216206.1"/>
    <property type="molecule type" value="Genomic_DNA"/>
</dbReference>
<evidence type="ECO:0000256" key="1">
    <source>
        <dbReference type="ARBA" id="ARBA00009431"/>
    </source>
</evidence>
<dbReference type="SUPFAM" id="SSF53474">
    <property type="entry name" value="alpha/beta-Hydrolases"/>
    <property type="match status" value="1"/>
</dbReference>
<keyword evidence="3" id="KW-1185">Reference proteome</keyword>
<dbReference type="GO" id="GO:0006508">
    <property type="term" value="P:proteolysis"/>
    <property type="evidence" value="ECO:0007669"/>
    <property type="project" value="InterPro"/>
</dbReference>
<dbReference type="GO" id="GO:0004185">
    <property type="term" value="F:serine-type carboxypeptidase activity"/>
    <property type="evidence" value="ECO:0007669"/>
    <property type="project" value="InterPro"/>
</dbReference>
<protein>
    <submittedName>
        <fullName evidence="2">Uncharacterized protein</fullName>
    </submittedName>
</protein>
<dbReference type="Gene3D" id="3.40.50.1820">
    <property type="entry name" value="alpha/beta hydrolase"/>
    <property type="match status" value="1"/>
</dbReference>
<dbReference type="AlphaFoldDB" id="A0A9R1W4V2"/>
<dbReference type="Pfam" id="PF00450">
    <property type="entry name" value="Peptidase_S10"/>
    <property type="match status" value="1"/>
</dbReference>
<sequence length="164" mass="18244">MVDGAGLPLNVADLLPTLLTKKVTKQVRLLAGHYVPQLASLILSENKKTNRTNINLRVIAIGNAVIDDNATDEGMYDYYWTHALNYDETNAGINEYCGYGSGNFSAECSEYGEIDIYNIYAPFCDGSIQKHATRFSFDPCSDDYVLSYLNRADVEEALHVRNTS</sequence>
<evidence type="ECO:0000313" key="3">
    <source>
        <dbReference type="Proteomes" id="UP000235145"/>
    </source>
</evidence>
<dbReference type="Gene3D" id="6.10.250.940">
    <property type="match status" value="1"/>
</dbReference>
<organism evidence="2 3">
    <name type="scientific">Lactuca sativa</name>
    <name type="common">Garden lettuce</name>
    <dbReference type="NCBI Taxonomy" id="4236"/>
    <lineage>
        <taxon>Eukaryota</taxon>
        <taxon>Viridiplantae</taxon>
        <taxon>Streptophyta</taxon>
        <taxon>Embryophyta</taxon>
        <taxon>Tracheophyta</taxon>
        <taxon>Spermatophyta</taxon>
        <taxon>Magnoliopsida</taxon>
        <taxon>eudicotyledons</taxon>
        <taxon>Gunneridae</taxon>
        <taxon>Pentapetalae</taxon>
        <taxon>asterids</taxon>
        <taxon>campanulids</taxon>
        <taxon>Asterales</taxon>
        <taxon>Asteraceae</taxon>
        <taxon>Cichorioideae</taxon>
        <taxon>Cichorieae</taxon>
        <taxon>Lactucinae</taxon>
        <taxon>Lactuca</taxon>
    </lineage>
</organism>
<name>A0A9R1W4V2_LACSA</name>
<comment type="caution">
    <text evidence="2">The sequence shown here is derived from an EMBL/GenBank/DDBJ whole genome shotgun (WGS) entry which is preliminary data.</text>
</comment>
<evidence type="ECO:0000313" key="2">
    <source>
        <dbReference type="EMBL" id="KAJ0216206.1"/>
    </source>
</evidence>
<comment type="similarity">
    <text evidence="1">Belongs to the peptidase S10 family.</text>
</comment>
<dbReference type="PANTHER" id="PTHR11802">
    <property type="entry name" value="SERINE PROTEASE FAMILY S10 SERINE CARBOXYPEPTIDASE"/>
    <property type="match status" value="1"/>
</dbReference>
<proteinExistence type="inferred from homology"/>
<accession>A0A9R1W4V2</accession>
<dbReference type="PANTHER" id="PTHR11802:SF470">
    <property type="entry name" value="CARBOXYPEPTIDASE"/>
    <property type="match status" value="1"/>
</dbReference>
<dbReference type="Proteomes" id="UP000235145">
    <property type="component" value="Unassembled WGS sequence"/>
</dbReference>
<reference evidence="2 3" key="1">
    <citation type="journal article" date="2017" name="Nat. Commun.">
        <title>Genome assembly with in vitro proximity ligation data and whole-genome triplication in lettuce.</title>
        <authorList>
            <person name="Reyes-Chin-Wo S."/>
            <person name="Wang Z."/>
            <person name="Yang X."/>
            <person name="Kozik A."/>
            <person name="Arikit S."/>
            <person name="Song C."/>
            <person name="Xia L."/>
            <person name="Froenicke L."/>
            <person name="Lavelle D.O."/>
            <person name="Truco M.J."/>
            <person name="Xia R."/>
            <person name="Zhu S."/>
            <person name="Xu C."/>
            <person name="Xu H."/>
            <person name="Xu X."/>
            <person name="Cox K."/>
            <person name="Korf I."/>
            <person name="Meyers B.C."/>
            <person name="Michelmore R.W."/>
        </authorList>
    </citation>
    <scope>NUCLEOTIDE SEQUENCE [LARGE SCALE GENOMIC DNA]</scope>
    <source>
        <strain evidence="3">cv. Salinas</strain>
        <tissue evidence="2">Seedlings</tissue>
    </source>
</reference>